<dbReference type="GO" id="GO:0005694">
    <property type="term" value="C:chromosome"/>
    <property type="evidence" value="ECO:0007669"/>
    <property type="project" value="UniProtKB-ARBA"/>
</dbReference>
<dbReference type="SUPFAM" id="SSF49879">
    <property type="entry name" value="SMAD/FHA domain"/>
    <property type="match status" value="1"/>
</dbReference>
<dbReference type="PANTHER" id="PTHR10887">
    <property type="entry name" value="DNA2/NAM7 HELICASE FAMILY"/>
    <property type="match status" value="1"/>
</dbReference>
<feature type="compositionally biased region" description="Basic and acidic residues" evidence="5">
    <location>
        <begin position="842"/>
        <end position="855"/>
    </location>
</feature>
<dbReference type="InterPro" id="IPR047187">
    <property type="entry name" value="SF1_C_Upf1"/>
</dbReference>
<evidence type="ECO:0000256" key="5">
    <source>
        <dbReference type="SAM" id="MobiDB-lite"/>
    </source>
</evidence>
<feature type="compositionally biased region" description="Low complexity" evidence="5">
    <location>
        <begin position="107"/>
        <end position="119"/>
    </location>
</feature>
<proteinExistence type="predicted"/>
<dbReference type="GO" id="GO:0016787">
    <property type="term" value="F:hydrolase activity"/>
    <property type="evidence" value="ECO:0007669"/>
    <property type="project" value="UniProtKB-KW"/>
</dbReference>
<evidence type="ECO:0000256" key="1">
    <source>
        <dbReference type="ARBA" id="ARBA00022741"/>
    </source>
</evidence>
<evidence type="ECO:0000313" key="8">
    <source>
        <dbReference type="RefSeq" id="XP_011308436.1"/>
    </source>
</evidence>
<dbReference type="GO" id="GO:0001147">
    <property type="term" value="F:transcription termination site sequence-specific DNA binding"/>
    <property type="evidence" value="ECO:0007669"/>
    <property type="project" value="TreeGrafter"/>
</dbReference>
<dbReference type="OrthoDB" id="2285229at2759"/>
<feature type="compositionally biased region" description="Basic residues" evidence="5">
    <location>
        <begin position="511"/>
        <end position="521"/>
    </location>
</feature>
<dbReference type="FunFam" id="3.40.50.300:FF:000326">
    <property type="entry name" value="P-loop containing nucleoside triphosphate hydrolase"/>
    <property type="match status" value="1"/>
</dbReference>
<gene>
    <name evidence="8" type="primary">LOC105269691</name>
</gene>
<keyword evidence="1" id="KW-0547">Nucleotide-binding</keyword>
<feature type="region of interest" description="Disordered" evidence="5">
    <location>
        <begin position="373"/>
        <end position="799"/>
    </location>
</feature>
<feature type="compositionally biased region" description="Basic and acidic residues" evidence="5">
    <location>
        <begin position="298"/>
        <end position="313"/>
    </location>
</feature>
<sequence length="1677" mass="190406">MSFILKRLNNEETILLSRQCYKTCGRDKTNNIVCLSPVVSRFHCVFFQKDDGIDIIDLGSANGTFVNGTKVTPKVKTTLSVNDTVGIGCFNVESLEAQDFVYLLQLSPDDSPNNDPGPSTKRKIDSDSTPNIPRKVIRVEDPEVISIDDDSEESSPVTSSRARKKKLTSPGARKSSRVLEDDNSDEDLRERLRKKRRSKNASVDSEKTAENGVKLLNGHLTPNPRDPKSPVVIKYELDVRDHVPQPCASSSQTASPSVLVKDEPRLSYSQIDCDDFIDDDDDIFSQKSDSVQNTPDRGNTDLHSDNKGHLDGFTDLFHSQEKEPDVVTLSDDDDDEDNPWLMRLYQSQLLNESQIKEEKGGDDAVNLQAALQDLNRLNLPNDDDEEEEEEGKDQMEQVDVEDDIEERLPQVEKVKKVSKDEAVAIVEPKRSKSKSSTSSTRSAKSSINTRAQEPGESGEREDSKKLRDSKAPKVSRQSKKIIDRTKKHEISRKSRVSVSSHDDHSDDSERKKHKEKLHKKKEKVETRSGKLEKLSVKSFYKSKSEDEEERRALSFDEPSTSRRDSIESIISRRFSGEKSPLESKRVKKIQQIDPPFLKKGERRGISCGIKKFDGSSDPNASTSLGNADDFGEDSSDFRPSTSKSERLTAKERKEMANDDKIRDLLYKKEQTKRRLQHKWADCLPPGQRRRSSLSKSKRDEIKHDRKEKLKQLAVENKKQTSSDLPEKRTCKPKAKVSNKTRGDFLIEDTENNSKIHSISKKSRKSVDESEISSPNVSTTLKTLGDKSDNEVPSESIRKSPRKIKLIPSLPEASSKKFTTKNIKQASIKLIDIFKTTKITKKDKEKENRAPNDSKKKVTFSTEEPQVREFEIDPGNTLRKCIQKDALLPQKFSRPVNQPDPAINNPKLEEFLLKLFHWNPAWLKEQLAIKEPPPVVDYSSLKPLLSAYSSYDDYYRITSPLLALELWNGISKDFEMDEQRSKHPPIMACITPNTITRQPVPNTNLLVTTFLLQAVVTREEITRQQQPVVGDLVIFRIVLRKNENRQYHTIFAYVSQVDQRVITPFMKYNQKLLEHVKNPHTLLTYSVMTKPLPNNVEVDNVQKLMTVSYLRSSMRMIQALQYLPASPLLKQILQPTVAEYQLPNVGNYESYSLTTKEKLNAKQMEAVMKITEIVVKRIPKICMIQGPPGTGKSKVIVNTVTEILYGKNRYQHHKPTRILVCAPSNAAIDEIVLRLMDIRTNLPKEHRFKMVRIGKQDAMHKTVRSISVCELAKRDVEKTTTEYCNGQNMESIEEEKNFLKARINAIESELEYSKGKDENCRQYIMRKLTGVKVKYDLLTNPRSVENGVNPRQLAKLQRSAENTILSGADIITCTLSSCYTNQMEAIFGGNKDKISVCIVDEATQSAEAETLIPLMLGVNTLVLVGDPHQLPATVISQDAKKLGLDQSLFARLYNAFDGQPGNPVIMLDTQYRMSYPIAYWPNRYFYAGALKNSANLKSLPFHFYRVINLASKQSDDRFSNTNEAAFIKTIIFTMMTYSKLETMGDVLKVGIITPYNNQKNILNGMIRDMSSGISEDVRKKFHIEVNTVDSFQGQERDVIIMSCVRSSGIGFLSDRQRLCVALTRAKHSLFICGNFRTFERDDMWKTLLADARSRGIYVDGSYGAGPNIVKRYIMKESR</sequence>
<dbReference type="GeneID" id="105269691"/>
<accession>A0A9R1TG34</accession>
<feature type="region of interest" description="Disordered" evidence="5">
    <location>
        <begin position="106"/>
        <end position="229"/>
    </location>
</feature>
<dbReference type="Pfam" id="PF13086">
    <property type="entry name" value="AAA_11"/>
    <property type="match status" value="1"/>
</dbReference>
<keyword evidence="2" id="KW-0378">Hydrolase</keyword>
<feature type="region of interest" description="Disordered" evidence="5">
    <location>
        <begin position="282"/>
        <end position="313"/>
    </location>
</feature>
<feature type="compositionally biased region" description="Basic and acidic residues" evidence="5">
    <location>
        <begin position="406"/>
        <end position="430"/>
    </location>
</feature>
<evidence type="ECO:0000313" key="7">
    <source>
        <dbReference type="Proteomes" id="UP000694866"/>
    </source>
</evidence>
<feature type="compositionally biased region" description="Basic and acidic residues" evidence="5">
    <location>
        <begin position="596"/>
        <end position="614"/>
    </location>
</feature>
<evidence type="ECO:0000256" key="2">
    <source>
        <dbReference type="ARBA" id="ARBA00022801"/>
    </source>
</evidence>
<feature type="compositionally biased region" description="Basic and acidic residues" evidence="5">
    <location>
        <begin position="696"/>
        <end position="729"/>
    </location>
</feature>
<dbReference type="GO" id="GO:0004386">
    <property type="term" value="F:helicase activity"/>
    <property type="evidence" value="ECO:0007669"/>
    <property type="project" value="UniProtKB-KW"/>
</dbReference>
<feature type="compositionally biased region" description="Basic and acidic residues" evidence="5">
    <location>
        <begin position="522"/>
        <end position="535"/>
    </location>
</feature>
<dbReference type="GO" id="GO:0016604">
    <property type="term" value="C:nuclear body"/>
    <property type="evidence" value="ECO:0007669"/>
    <property type="project" value="TreeGrafter"/>
</dbReference>
<dbReference type="CDD" id="cd00060">
    <property type="entry name" value="FHA"/>
    <property type="match status" value="1"/>
</dbReference>
<protein>
    <submittedName>
        <fullName evidence="8">Uncharacterized ATP-dependent helicase C29A10.10c-like</fullName>
    </submittedName>
</protein>
<dbReference type="InterPro" id="IPR000253">
    <property type="entry name" value="FHA_dom"/>
</dbReference>
<feature type="compositionally biased region" description="Basic and acidic residues" evidence="5">
    <location>
        <begin position="457"/>
        <end position="471"/>
    </location>
</feature>
<feature type="compositionally biased region" description="Basic and acidic residues" evidence="5">
    <location>
        <begin position="643"/>
        <end position="669"/>
    </location>
</feature>
<dbReference type="CDD" id="cd18808">
    <property type="entry name" value="SF1_C_Upf1"/>
    <property type="match status" value="1"/>
</dbReference>
<feature type="compositionally biased region" description="Basic and acidic residues" evidence="5">
    <location>
        <begin position="574"/>
        <end position="584"/>
    </location>
</feature>
<reference evidence="8" key="1">
    <citation type="submission" date="2025-08" db="UniProtKB">
        <authorList>
            <consortium name="RefSeq"/>
        </authorList>
    </citation>
    <scope>IDENTIFICATION</scope>
    <source>
        <strain evidence="8">USDA-PBARC FA_bdor</strain>
        <tissue evidence="8">Whole organism</tissue>
    </source>
</reference>
<feature type="domain" description="FHA" evidence="6">
    <location>
        <begin position="22"/>
        <end position="71"/>
    </location>
</feature>
<dbReference type="Pfam" id="PF00498">
    <property type="entry name" value="FHA"/>
    <property type="match status" value="1"/>
</dbReference>
<dbReference type="KEGG" id="fas:105269691"/>
<feature type="compositionally biased region" description="Polar residues" evidence="5">
    <location>
        <begin position="771"/>
        <end position="781"/>
    </location>
</feature>
<organism evidence="7 8">
    <name type="scientific">Fopius arisanus</name>
    <dbReference type="NCBI Taxonomy" id="64838"/>
    <lineage>
        <taxon>Eukaryota</taxon>
        <taxon>Metazoa</taxon>
        <taxon>Ecdysozoa</taxon>
        <taxon>Arthropoda</taxon>
        <taxon>Hexapoda</taxon>
        <taxon>Insecta</taxon>
        <taxon>Pterygota</taxon>
        <taxon>Neoptera</taxon>
        <taxon>Endopterygota</taxon>
        <taxon>Hymenoptera</taxon>
        <taxon>Apocrita</taxon>
        <taxon>Ichneumonoidea</taxon>
        <taxon>Braconidae</taxon>
        <taxon>Opiinae</taxon>
        <taxon>Fopius</taxon>
    </lineage>
</organism>
<feature type="compositionally biased region" description="Polar residues" evidence="5">
    <location>
        <begin position="616"/>
        <end position="625"/>
    </location>
</feature>
<evidence type="ECO:0000259" key="6">
    <source>
        <dbReference type="PROSITE" id="PS50006"/>
    </source>
</evidence>
<dbReference type="InterPro" id="IPR027417">
    <property type="entry name" value="P-loop_NTPase"/>
</dbReference>
<dbReference type="PROSITE" id="PS50006">
    <property type="entry name" value="FHA_DOMAIN"/>
    <property type="match status" value="1"/>
</dbReference>
<feature type="region of interest" description="Disordered" evidence="5">
    <location>
        <begin position="842"/>
        <end position="861"/>
    </location>
</feature>
<feature type="compositionally biased region" description="Low complexity" evidence="5">
    <location>
        <begin position="434"/>
        <end position="446"/>
    </location>
</feature>
<evidence type="ECO:0000256" key="3">
    <source>
        <dbReference type="ARBA" id="ARBA00022806"/>
    </source>
</evidence>
<feature type="compositionally biased region" description="Basic and acidic residues" evidence="5">
    <location>
        <begin position="500"/>
        <end position="510"/>
    </location>
</feature>
<name>A0A9R1TG34_9HYME</name>
<feature type="compositionally biased region" description="Acidic residues" evidence="5">
    <location>
        <begin position="142"/>
        <end position="153"/>
    </location>
</feature>
<dbReference type="SMART" id="SM00240">
    <property type="entry name" value="FHA"/>
    <property type="match status" value="1"/>
</dbReference>
<dbReference type="Pfam" id="PF13087">
    <property type="entry name" value="AAA_12"/>
    <property type="match status" value="1"/>
</dbReference>
<keyword evidence="3" id="KW-0347">Helicase</keyword>
<dbReference type="InterPro" id="IPR008984">
    <property type="entry name" value="SMAD_FHA_dom_sf"/>
</dbReference>
<feature type="compositionally biased region" description="Basic and acidic residues" evidence="5">
    <location>
        <begin position="549"/>
        <end position="566"/>
    </location>
</feature>
<feature type="compositionally biased region" description="Acidic residues" evidence="5">
    <location>
        <begin position="381"/>
        <end position="405"/>
    </location>
</feature>
<evidence type="ECO:0000256" key="4">
    <source>
        <dbReference type="ARBA" id="ARBA00022840"/>
    </source>
</evidence>
<dbReference type="InterPro" id="IPR041679">
    <property type="entry name" value="DNA2/NAM7-like_C"/>
</dbReference>
<dbReference type="Gene3D" id="2.60.200.20">
    <property type="match status" value="1"/>
</dbReference>
<keyword evidence="4" id="KW-0067">ATP-binding</keyword>
<dbReference type="Proteomes" id="UP000694866">
    <property type="component" value="Unplaced"/>
</dbReference>
<dbReference type="SUPFAM" id="SSF52540">
    <property type="entry name" value="P-loop containing nucleoside triphosphate hydrolases"/>
    <property type="match status" value="1"/>
</dbReference>
<dbReference type="InterPro" id="IPR045055">
    <property type="entry name" value="DNA2/NAM7-like"/>
</dbReference>
<dbReference type="CDD" id="cd18042">
    <property type="entry name" value="DEXXQc_SETX"/>
    <property type="match status" value="1"/>
</dbReference>
<dbReference type="InterPro" id="IPR041677">
    <property type="entry name" value="DNA2/NAM7_AAA_11"/>
</dbReference>
<dbReference type="GO" id="GO:0005524">
    <property type="term" value="F:ATP binding"/>
    <property type="evidence" value="ECO:0007669"/>
    <property type="project" value="UniProtKB-KW"/>
</dbReference>
<dbReference type="Gene3D" id="3.40.50.300">
    <property type="entry name" value="P-loop containing nucleotide triphosphate hydrolases"/>
    <property type="match status" value="2"/>
</dbReference>
<dbReference type="RefSeq" id="XP_011308436.1">
    <property type="nucleotide sequence ID" value="XM_011310134.1"/>
</dbReference>
<feature type="compositionally biased region" description="Basic and acidic residues" evidence="5">
    <location>
        <begin position="480"/>
        <end position="492"/>
    </location>
</feature>
<dbReference type="CTD" id="23064"/>
<keyword evidence="7" id="KW-1185">Reference proteome</keyword>
<dbReference type="PANTHER" id="PTHR10887:SF495">
    <property type="entry name" value="HELICASE SENATAXIN ISOFORM X1-RELATED"/>
    <property type="match status" value="1"/>
</dbReference>
<dbReference type="GO" id="GO:0006369">
    <property type="term" value="P:termination of RNA polymerase II transcription"/>
    <property type="evidence" value="ECO:0007669"/>
    <property type="project" value="TreeGrafter"/>
</dbReference>